<dbReference type="PROSITE" id="PS50158">
    <property type="entry name" value="ZF_CCHC"/>
    <property type="match status" value="1"/>
</dbReference>
<dbReference type="InterPro" id="IPR057670">
    <property type="entry name" value="SH3_retrovirus"/>
</dbReference>
<name>A0ABR2QEL0_9ROSI</name>
<dbReference type="Pfam" id="PF25597">
    <property type="entry name" value="SH3_retrovirus"/>
    <property type="match status" value="1"/>
</dbReference>
<dbReference type="Pfam" id="PF22936">
    <property type="entry name" value="Pol_BBD"/>
    <property type="match status" value="1"/>
</dbReference>
<accession>A0ABR2QEL0</accession>
<gene>
    <name evidence="3" type="ORF">V6N11_070293</name>
</gene>
<organism evidence="3 4">
    <name type="scientific">Hibiscus sabdariffa</name>
    <name type="common">roselle</name>
    <dbReference type="NCBI Taxonomy" id="183260"/>
    <lineage>
        <taxon>Eukaryota</taxon>
        <taxon>Viridiplantae</taxon>
        <taxon>Streptophyta</taxon>
        <taxon>Embryophyta</taxon>
        <taxon>Tracheophyta</taxon>
        <taxon>Spermatophyta</taxon>
        <taxon>Magnoliopsida</taxon>
        <taxon>eudicotyledons</taxon>
        <taxon>Gunneridae</taxon>
        <taxon>Pentapetalae</taxon>
        <taxon>rosids</taxon>
        <taxon>malvids</taxon>
        <taxon>Malvales</taxon>
        <taxon>Malvaceae</taxon>
        <taxon>Malvoideae</taxon>
        <taxon>Hibiscus</taxon>
    </lineage>
</organism>
<feature type="domain" description="CCHC-type" evidence="2">
    <location>
        <begin position="24"/>
        <end position="37"/>
    </location>
</feature>
<dbReference type="InterPro" id="IPR001878">
    <property type="entry name" value="Znf_CCHC"/>
</dbReference>
<sequence length="347" mass="38613">MSFVVQAGLKSRGRGEGKDKGTTCYNCNRKGHDSDNCFELIGYPEWWGDRHRRIARGYGKNKGRQQFVNSGSKGCGGVKANVVQASTTEVVGNNIISDSDKTAITGLSNKQWETLRTLLSGCLECLSDVRDVTRCPVGLPNGNQITATKEGTMVFDNKLTLNHVLYVPSLMCNLISLSQLLDETNCVAQFTDKFCVIQDRTSRMLIGAGEQQGGLYYFRTMATTTAMKMSGQSTFDMWHKRLGHLSSKNHKGDKFISRSRKCIFVGYPYGKKGWRVYDLELGVFFVSRDVVFFELEFPYLTNTGSNKWNGGNENDDVVVVPQDNNGIIVETESEECDNDEVRGCNAG</sequence>
<evidence type="ECO:0000313" key="3">
    <source>
        <dbReference type="EMBL" id="KAK8999116.1"/>
    </source>
</evidence>
<comment type="caution">
    <text evidence="3">The sequence shown here is derived from an EMBL/GenBank/DDBJ whole genome shotgun (WGS) entry which is preliminary data.</text>
</comment>
<keyword evidence="1" id="KW-0479">Metal-binding</keyword>
<proteinExistence type="predicted"/>
<evidence type="ECO:0000313" key="4">
    <source>
        <dbReference type="Proteomes" id="UP001396334"/>
    </source>
</evidence>
<protein>
    <recommendedName>
        <fullName evidence="2">CCHC-type domain-containing protein</fullName>
    </recommendedName>
</protein>
<keyword evidence="1" id="KW-0863">Zinc-finger</keyword>
<keyword evidence="1" id="KW-0862">Zinc</keyword>
<keyword evidence="4" id="KW-1185">Reference proteome</keyword>
<evidence type="ECO:0000256" key="1">
    <source>
        <dbReference type="PROSITE-ProRule" id="PRU00047"/>
    </source>
</evidence>
<dbReference type="InterPro" id="IPR036875">
    <property type="entry name" value="Znf_CCHC_sf"/>
</dbReference>
<reference evidence="3 4" key="1">
    <citation type="journal article" date="2024" name="G3 (Bethesda)">
        <title>Genome assembly of Hibiscus sabdariffa L. provides insights into metabolisms of medicinal natural products.</title>
        <authorList>
            <person name="Kim T."/>
        </authorList>
    </citation>
    <scope>NUCLEOTIDE SEQUENCE [LARGE SCALE GENOMIC DNA]</scope>
    <source>
        <strain evidence="3">TK-2024</strain>
        <tissue evidence="3">Old leaves</tissue>
    </source>
</reference>
<dbReference type="SUPFAM" id="SSF57756">
    <property type="entry name" value="Retrovirus zinc finger-like domains"/>
    <property type="match status" value="1"/>
</dbReference>
<evidence type="ECO:0000259" key="2">
    <source>
        <dbReference type="PROSITE" id="PS50158"/>
    </source>
</evidence>
<dbReference type="EMBL" id="JBBPBN010000040">
    <property type="protein sequence ID" value="KAK8999116.1"/>
    <property type="molecule type" value="Genomic_DNA"/>
</dbReference>
<dbReference type="InterPro" id="IPR054722">
    <property type="entry name" value="PolX-like_BBD"/>
</dbReference>
<dbReference type="Proteomes" id="UP001396334">
    <property type="component" value="Unassembled WGS sequence"/>
</dbReference>